<proteinExistence type="inferred from homology"/>
<dbReference type="InterPro" id="IPR017850">
    <property type="entry name" value="Alkaline_phosphatase_core_sf"/>
</dbReference>
<comment type="caution">
    <text evidence="7">The sequence shown here is derived from an EMBL/GenBank/DDBJ whole genome shotgun (WGS) entry which is preliminary data.</text>
</comment>
<accession>A0A5M5DTN1</accession>
<dbReference type="Proteomes" id="UP000473905">
    <property type="component" value="Unassembled WGS sequence"/>
</dbReference>
<comment type="PTM">
    <text evidence="5">The conversion to 3-oxoalanine (also known as C-formylglycine, FGly), of a serine or cysteine residue in prokaryotes and of a cysteine residue in eukaryotes, is critical for catalytic activity.</text>
</comment>
<reference evidence="7 8" key="1">
    <citation type="journal article" date="2019" name="Nat. Med.">
        <title>A library of human gut bacterial isolates paired with longitudinal multiomics data enables mechanistic microbiome research.</title>
        <authorList>
            <person name="Poyet M."/>
            <person name="Groussin M."/>
            <person name="Gibbons S.M."/>
            <person name="Avila-Pacheco J."/>
            <person name="Jiang X."/>
            <person name="Kearney S.M."/>
            <person name="Perrotta A.R."/>
            <person name="Berdy B."/>
            <person name="Zhao S."/>
            <person name="Lieberman T.D."/>
            <person name="Swanson P.K."/>
            <person name="Smith M."/>
            <person name="Roesemann S."/>
            <person name="Alexander J.E."/>
            <person name="Rich S.A."/>
            <person name="Livny J."/>
            <person name="Vlamakis H."/>
            <person name="Clish C."/>
            <person name="Bullock K."/>
            <person name="Deik A."/>
            <person name="Scott J."/>
            <person name="Pierce K.A."/>
            <person name="Xavier R.J."/>
            <person name="Alm E.J."/>
        </authorList>
    </citation>
    <scope>NUCLEOTIDE SEQUENCE [LARGE SCALE GENOMIC DNA]</scope>
    <source>
        <strain evidence="7 8">BIOML-A134</strain>
    </source>
</reference>
<feature type="modified residue" description="3-oxoalanine (Ser)" evidence="5">
    <location>
        <position position="73"/>
    </location>
</feature>
<evidence type="ECO:0000313" key="7">
    <source>
        <dbReference type="EMBL" id="KAA4091705.1"/>
    </source>
</evidence>
<dbReference type="Gene3D" id="3.40.720.10">
    <property type="entry name" value="Alkaline Phosphatase, subunit A"/>
    <property type="match status" value="1"/>
</dbReference>
<dbReference type="PANTHER" id="PTHR42693">
    <property type="entry name" value="ARYLSULFATASE FAMILY MEMBER"/>
    <property type="match status" value="1"/>
</dbReference>
<name>A0A5M5DTN1_BACOV</name>
<dbReference type="InterPro" id="IPR050738">
    <property type="entry name" value="Sulfatase"/>
</dbReference>
<keyword evidence="3" id="KW-0378">Hydrolase</keyword>
<keyword evidence="8" id="KW-1185">Reference proteome</keyword>
<dbReference type="InterPro" id="IPR000917">
    <property type="entry name" value="Sulfatase_N"/>
</dbReference>
<keyword evidence="4" id="KW-0106">Calcium</keyword>
<protein>
    <submittedName>
        <fullName evidence="7">Sulfatase</fullName>
    </submittedName>
</protein>
<sequence>MNRKIKVTTAAAFIGMTTAAQIQQKPNILWIMAEDMGQDLECYGMKAVRTPNLNRMVEEGVIYRAACCTAPISSPSRSAMMTGVHQTVINAHNHRSNRDVPLGDGVKPITYYLREAGYTCILGNSNVMNKGRKTDCNFKHTPLGEWNGKNKFGLFDKYDEFTPEDQPFFAQVQLVVTHRGDWWKRVTAGSEHPVNPDSVELPPYLPDDARVRRQWASYLDQVEYMDNEVGMLMDELKRKGMMDNTIVFFIGDNGRCEVKGKGYLYEPGVKIPMIAWGKGIRPSEVKELVSTLDISATVLDLAGAEMPDYLDGKPLFDRATGKAARGRDTFYAARDNWDEIIDCMRSINTERYKYIRNYMPEKGWDEHQQYLEFHRPAIHVLRELKKDGRLSSVQMQFMEEKKPAEELYDLRNDPHETRNLAGLPQYENVLKDMRFRMDSWQKRHKDCGLKDMDRRVPEDMGDVRGYVMRNYPEEWKKLTDGEICDKYKKFASEARKDSKKNKKEKK</sequence>
<dbReference type="RefSeq" id="WP_004320042.1">
    <property type="nucleotide sequence ID" value="NZ_DAWEDY010000076.1"/>
</dbReference>
<dbReference type="Pfam" id="PF00884">
    <property type="entry name" value="Sulfatase"/>
    <property type="match status" value="1"/>
</dbReference>
<evidence type="ECO:0000256" key="3">
    <source>
        <dbReference type="ARBA" id="ARBA00022801"/>
    </source>
</evidence>
<dbReference type="AlphaFoldDB" id="A0A5M5DTN1"/>
<dbReference type="InterPro" id="IPR024607">
    <property type="entry name" value="Sulfatase_CS"/>
</dbReference>
<evidence type="ECO:0000256" key="4">
    <source>
        <dbReference type="ARBA" id="ARBA00022837"/>
    </source>
</evidence>
<evidence type="ECO:0000313" key="8">
    <source>
        <dbReference type="Proteomes" id="UP000473905"/>
    </source>
</evidence>
<dbReference type="PANTHER" id="PTHR42693:SF53">
    <property type="entry name" value="ENDO-4-O-SULFATASE"/>
    <property type="match status" value="1"/>
</dbReference>
<dbReference type="SUPFAM" id="SSF53649">
    <property type="entry name" value="Alkaline phosphatase-like"/>
    <property type="match status" value="1"/>
</dbReference>
<gene>
    <name evidence="7" type="ORF">F3D66_22660</name>
</gene>
<dbReference type="CDD" id="cd16027">
    <property type="entry name" value="SGSH"/>
    <property type="match status" value="1"/>
</dbReference>
<evidence type="ECO:0000259" key="6">
    <source>
        <dbReference type="Pfam" id="PF00884"/>
    </source>
</evidence>
<comment type="similarity">
    <text evidence="1">Belongs to the sulfatase family.</text>
</comment>
<feature type="domain" description="Sulfatase N-terminal" evidence="6">
    <location>
        <begin position="26"/>
        <end position="304"/>
    </location>
</feature>
<keyword evidence="2" id="KW-0479">Metal-binding</keyword>
<dbReference type="EMBL" id="VWKB01000036">
    <property type="protein sequence ID" value="KAA4091705.1"/>
    <property type="molecule type" value="Genomic_DNA"/>
</dbReference>
<organism evidence="7 8">
    <name type="scientific">Bacteroides ovatus</name>
    <dbReference type="NCBI Taxonomy" id="28116"/>
    <lineage>
        <taxon>Bacteria</taxon>
        <taxon>Pseudomonadati</taxon>
        <taxon>Bacteroidota</taxon>
        <taxon>Bacteroidia</taxon>
        <taxon>Bacteroidales</taxon>
        <taxon>Bacteroidaceae</taxon>
        <taxon>Bacteroides</taxon>
    </lineage>
</organism>
<evidence type="ECO:0000256" key="5">
    <source>
        <dbReference type="PIRSR" id="PIRSR600917-52"/>
    </source>
</evidence>
<dbReference type="PROSITE" id="PS00523">
    <property type="entry name" value="SULFATASE_1"/>
    <property type="match status" value="1"/>
</dbReference>
<evidence type="ECO:0000256" key="2">
    <source>
        <dbReference type="ARBA" id="ARBA00022723"/>
    </source>
</evidence>
<evidence type="ECO:0000256" key="1">
    <source>
        <dbReference type="ARBA" id="ARBA00008779"/>
    </source>
</evidence>
<dbReference type="GO" id="GO:0046872">
    <property type="term" value="F:metal ion binding"/>
    <property type="evidence" value="ECO:0007669"/>
    <property type="project" value="UniProtKB-KW"/>
</dbReference>
<dbReference type="GO" id="GO:0004065">
    <property type="term" value="F:arylsulfatase activity"/>
    <property type="evidence" value="ECO:0007669"/>
    <property type="project" value="TreeGrafter"/>
</dbReference>